<accession>A0A8S3RH91</accession>
<comment type="caution">
    <text evidence="4">The sequence shown here is derived from an EMBL/GenBank/DDBJ whole genome shotgun (WGS) entry which is preliminary data.</text>
</comment>
<evidence type="ECO:0000256" key="1">
    <source>
        <dbReference type="PROSITE-ProRule" id="PRU00024"/>
    </source>
</evidence>
<keyword evidence="2" id="KW-0812">Transmembrane</keyword>
<keyword evidence="2" id="KW-1133">Transmembrane helix</keyword>
<evidence type="ECO:0000259" key="3">
    <source>
        <dbReference type="PROSITE" id="PS50119"/>
    </source>
</evidence>
<evidence type="ECO:0000256" key="2">
    <source>
        <dbReference type="SAM" id="Phobius"/>
    </source>
</evidence>
<dbReference type="CDD" id="cd19757">
    <property type="entry name" value="Bbox1"/>
    <property type="match status" value="1"/>
</dbReference>
<keyword evidence="1" id="KW-0863">Zinc-finger</keyword>
<feature type="domain" description="B box-type" evidence="3">
    <location>
        <begin position="213"/>
        <end position="256"/>
    </location>
</feature>
<gene>
    <name evidence="4" type="ORF">MEDL_22782</name>
</gene>
<dbReference type="EMBL" id="CAJPWZ010001114">
    <property type="protein sequence ID" value="CAG2208625.1"/>
    <property type="molecule type" value="Genomic_DNA"/>
</dbReference>
<feature type="domain" description="B box-type" evidence="3">
    <location>
        <begin position="164"/>
        <end position="207"/>
    </location>
</feature>
<dbReference type="Gene3D" id="3.30.160.60">
    <property type="entry name" value="Classic Zinc Finger"/>
    <property type="match status" value="1"/>
</dbReference>
<reference evidence="4" key="1">
    <citation type="submission" date="2021-03" db="EMBL/GenBank/DDBJ databases">
        <authorList>
            <person name="Bekaert M."/>
        </authorList>
    </citation>
    <scope>NUCLEOTIDE SEQUENCE</scope>
</reference>
<sequence length="303" mass="34971">MREKKTSENIYRFKGFTYHFGKREIVGKCLAPIRPSQEGEHPIQKGECLTPNTEQCLDSNRTIVTIENPDNDTEGFWTCYHGTNRDDDSVYVPTYMYLPSDKSHPQHEKAQPCTCHYWEYAISTFIAGAFAMFAVLFVDDKYSLHVKAKRGIRQLADISIENKSKYRTCTLCDTETAFAFCCDCQGFYCEKCANNHVTFKDHHIIQTKQIHSKNKTKCYNCKQNYPNMVCRECANVFCSDCVRNCGHSHDNNLIKYLIITEHISIEPVIRTNQSDVLRKKYDVLVSVSSNKSETRIRGIAFLN</sequence>
<feature type="transmembrane region" description="Helical" evidence="2">
    <location>
        <begin position="117"/>
        <end position="138"/>
    </location>
</feature>
<dbReference type="OrthoDB" id="10371759at2759"/>
<dbReference type="Proteomes" id="UP000683360">
    <property type="component" value="Unassembled WGS sequence"/>
</dbReference>
<keyword evidence="1" id="KW-0862">Zinc</keyword>
<keyword evidence="2" id="KW-0472">Membrane</keyword>
<keyword evidence="5" id="KW-1185">Reference proteome</keyword>
<dbReference type="GO" id="GO:0008270">
    <property type="term" value="F:zinc ion binding"/>
    <property type="evidence" value="ECO:0007669"/>
    <property type="project" value="UniProtKB-KW"/>
</dbReference>
<evidence type="ECO:0000313" key="5">
    <source>
        <dbReference type="Proteomes" id="UP000683360"/>
    </source>
</evidence>
<evidence type="ECO:0000313" key="4">
    <source>
        <dbReference type="EMBL" id="CAG2208625.1"/>
    </source>
</evidence>
<protein>
    <recommendedName>
        <fullName evidence="3">B box-type domain-containing protein</fullName>
    </recommendedName>
</protein>
<name>A0A8S3RH91_MYTED</name>
<dbReference type="AlphaFoldDB" id="A0A8S3RH91"/>
<dbReference type="InterPro" id="IPR000315">
    <property type="entry name" value="Znf_B-box"/>
</dbReference>
<proteinExistence type="predicted"/>
<organism evidence="4 5">
    <name type="scientific">Mytilus edulis</name>
    <name type="common">Blue mussel</name>
    <dbReference type="NCBI Taxonomy" id="6550"/>
    <lineage>
        <taxon>Eukaryota</taxon>
        <taxon>Metazoa</taxon>
        <taxon>Spiralia</taxon>
        <taxon>Lophotrochozoa</taxon>
        <taxon>Mollusca</taxon>
        <taxon>Bivalvia</taxon>
        <taxon>Autobranchia</taxon>
        <taxon>Pteriomorphia</taxon>
        <taxon>Mytilida</taxon>
        <taxon>Mytiloidea</taxon>
        <taxon>Mytilidae</taxon>
        <taxon>Mytilinae</taxon>
        <taxon>Mytilus</taxon>
    </lineage>
</organism>
<dbReference type="PROSITE" id="PS50119">
    <property type="entry name" value="ZF_BBOX"/>
    <property type="match status" value="2"/>
</dbReference>
<keyword evidence="1" id="KW-0479">Metal-binding</keyword>